<accession>A0A1Y3YT25</accession>
<dbReference type="GO" id="GO:0008324">
    <property type="term" value="F:monoatomic cation transmembrane transporter activity"/>
    <property type="evidence" value="ECO:0007669"/>
    <property type="project" value="InterPro"/>
</dbReference>
<dbReference type="InterPro" id="IPR001036">
    <property type="entry name" value="Acrflvin-R"/>
</dbReference>
<feature type="transmembrane region" description="Helical" evidence="8">
    <location>
        <begin position="555"/>
        <end position="578"/>
    </location>
</feature>
<dbReference type="Proteomes" id="UP000195386">
    <property type="component" value="Unassembled WGS sequence"/>
</dbReference>
<feature type="transmembrane region" description="Helical" evidence="8">
    <location>
        <begin position="883"/>
        <end position="900"/>
    </location>
</feature>
<dbReference type="GO" id="GO:0042910">
    <property type="term" value="F:xenobiotic transmembrane transporter activity"/>
    <property type="evidence" value="ECO:0007669"/>
    <property type="project" value="TreeGrafter"/>
</dbReference>
<evidence type="ECO:0000313" key="9">
    <source>
        <dbReference type="EMBL" id="OUO00867.1"/>
    </source>
</evidence>
<gene>
    <name evidence="9" type="ORF">B5F97_10100</name>
</gene>
<comment type="caution">
    <text evidence="9">The sequence shown here is derived from an EMBL/GenBank/DDBJ whole genome shotgun (WGS) entry which is preliminary data.</text>
</comment>
<name>A0A1Y3YT25_9BACE</name>
<dbReference type="GO" id="GO:0005886">
    <property type="term" value="C:plasma membrane"/>
    <property type="evidence" value="ECO:0007669"/>
    <property type="project" value="UniProtKB-SubCell"/>
</dbReference>
<organism evidence="9 10">
    <name type="scientific">Bacteroides clarus</name>
    <dbReference type="NCBI Taxonomy" id="626929"/>
    <lineage>
        <taxon>Bacteria</taxon>
        <taxon>Pseudomonadati</taxon>
        <taxon>Bacteroidota</taxon>
        <taxon>Bacteroidia</taxon>
        <taxon>Bacteroidales</taxon>
        <taxon>Bacteroidaceae</taxon>
        <taxon>Bacteroides</taxon>
    </lineage>
</organism>
<keyword evidence="3" id="KW-0813">Transport</keyword>
<dbReference type="RefSeq" id="WP_087426196.1">
    <property type="nucleotide sequence ID" value="NZ_CAMMFP010000003.1"/>
</dbReference>
<dbReference type="Gene3D" id="3.30.70.1440">
    <property type="entry name" value="Multidrug efflux transporter AcrB pore domain"/>
    <property type="match status" value="1"/>
</dbReference>
<dbReference type="NCBIfam" id="TIGR00914">
    <property type="entry name" value="2A0601"/>
    <property type="match status" value="1"/>
</dbReference>
<feature type="transmembrane region" description="Helical" evidence="8">
    <location>
        <begin position="381"/>
        <end position="399"/>
    </location>
</feature>
<dbReference type="PRINTS" id="PR00702">
    <property type="entry name" value="ACRIFLAVINRP"/>
</dbReference>
<comment type="subcellular location">
    <subcellularLocation>
        <location evidence="1">Cell membrane</location>
        <topology evidence="1">Multi-pass membrane protein</topology>
    </subcellularLocation>
</comment>
<dbReference type="AlphaFoldDB" id="A0A1Y3YT25"/>
<keyword evidence="4" id="KW-1003">Cell membrane</keyword>
<evidence type="ECO:0000256" key="2">
    <source>
        <dbReference type="ARBA" id="ARBA00010942"/>
    </source>
</evidence>
<dbReference type="Pfam" id="PF00873">
    <property type="entry name" value="ACR_tran"/>
    <property type="match status" value="1"/>
</dbReference>
<feature type="transmembrane region" description="Helical" evidence="8">
    <location>
        <begin position="491"/>
        <end position="516"/>
    </location>
</feature>
<dbReference type="SUPFAM" id="SSF82714">
    <property type="entry name" value="Multidrug efflux transporter AcrB TolC docking domain, DN and DC subdomains"/>
    <property type="match status" value="2"/>
</dbReference>
<evidence type="ECO:0000256" key="5">
    <source>
        <dbReference type="ARBA" id="ARBA00022692"/>
    </source>
</evidence>
<keyword evidence="6 8" id="KW-1133">Transmembrane helix</keyword>
<evidence type="ECO:0000256" key="4">
    <source>
        <dbReference type="ARBA" id="ARBA00022475"/>
    </source>
</evidence>
<dbReference type="Gene3D" id="3.30.70.1430">
    <property type="entry name" value="Multidrug efflux transporter AcrB pore domain"/>
    <property type="match status" value="2"/>
</dbReference>
<keyword evidence="7 8" id="KW-0472">Membrane</keyword>
<feature type="transmembrane region" description="Helical" evidence="8">
    <location>
        <begin position="461"/>
        <end position="479"/>
    </location>
</feature>
<feature type="transmembrane region" description="Helical" evidence="8">
    <location>
        <begin position="1018"/>
        <end position="1041"/>
    </location>
</feature>
<feature type="transmembrane region" description="Helical" evidence="8">
    <location>
        <begin position="936"/>
        <end position="957"/>
    </location>
</feature>
<comment type="similarity">
    <text evidence="2">Belongs to the resistance-nodulation-cell division (RND) (TC 2.A.6) family.</text>
</comment>
<evidence type="ECO:0000313" key="10">
    <source>
        <dbReference type="Proteomes" id="UP000195386"/>
    </source>
</evidence>
<sequence length="1054" mass="114734">MLNKIIHFSLQNRILVLVASVLLLIGGTYTAMHTEVDVFPDLNAPTVVIMTEANGMAAEEVEQLVTFPVETAVNGATGVRRVRSSSTNGFSVVWVEFDWETDVYLARQIVSEKLAVVSESLPSNVGKPTLGPQSSILGEMLIVGLTADSTSMLDLRTIADWTIRPRLLSTGGVAQVAVLGGDIKEYQIQLDPERMRHYGVTLTEVMNVTREMNLNANGGVLYEYGNEYIVRGVISTDRVEQLAKAVVKLQDGGAQTATANARPLAAASPVLLEDIADVRIGAKLPKLGTASERGKPAVLLTVTKQPATSTLELTDKLETSLKDLQKNLPSDVKVSTDIFRQSRFIESSIGNVQKSLFEGGIFVVIVLFLFLANVRTTVISLVTLPLSLIASLLALHYMGFTINTMSLGGMAIAIGSLVDDAIVDVENVYKRLRENRLKPEAERLSILEVVFNASKEVRMPILNSTLIIVVSFVPLFFLSGMEGRMLVPLGIAFIVALAASTVVALTVTPVLCSYLLGREKIKDEKRSTGDSPVARKMKEWYGTALTFVLGHKKSVLGGTIGLFVVALACFFTLGRSFLPPFNEGSFTINISSLPGISLEESDKIGHRAEELLLSIPEIQTVARKTGRAELDEHALGVNVSEIEAPFELKDRSRSELVADVREKLGTIVGANVEIGQPISHRIDAMLSGTKANIAIKLFGDDLNRMFSLGNEIKNTIQNIPGIADLNVEQQIERPQLIIAPKREVLAKYGISLPEFSEFVNVCLAGESVSQVYEKGKSFDLTVRVKDDLRDEMEKIRNLMIDTGNGQKIPLNYVAEVRSAMGPNTISRENVKRKIVISANVADRDLRSVVNDIQERVDASVKLPEGYHIEYGGQFESEQAASRTLALTSFMSIVVIFLLLYHEFRSVKESAIILINLPLALIGGVFALLITTGEVSIPAIIGFISLFGIATRNGMLLISHYNHLQQEEGYGVYDSVIRGSLDRLNPILMTALSSALALIPLALSGDLPGNEIQSPMAKVILGGLLTSTFLNGFIIPIVYLMMHKKPAITGGHDNE</sequence>
<dbReference type="PANTHER" id="PTHR32063:SF4">
    <property type="entry name" value="SLR6043 PROTEIN"/>
    <property type="match status" value="1"/>
</dbReference>
<protein>
    <submittedName>
        <fullName evidence="9">CusA/CzcA family heavy metal efflux RND transporter</fullName>
    </submittedName>
</protein>
<feature type="transmembrane region" description="Helical" evidence="8">
    <location>
        <begin position="912"/>
        <end position="930"/>
    </location>
</feature>
<keyword evidence="5 8" id="KW-0812">Transmembrane</keyword>
<dbReference type="Gene3D" id="3.30.70.1320">
    <property type="entry name" value="Multidrug efflux transporter AcrB pore domain like"/>
    <property type="match status" value="1"/>
</dbReference>
<evidence type="ECO:0000256" key="1">
    <source>
        <dbReference type="ARBA" id="ARBA00004651"/>
    </source>
</evidence>
<dbReference type="SUPFAM" id="SSF82866">
    <property type="entry name" value="Multidrug efflux transporter AcrB transmembrane domain"/>
    <property type="match status" value="2"/>
</dbReference>
<dbReference type="SUPFAM" id="SSF82693">
    <property type="entry name" value="Multidrug efflux transporter AcrB pore domain, PN1, PN2, PC1 and PC2 subdomains"/>
    <property type="match status" value="2"/>
</dbReference>
<proteinExistence type="inferred from homology"/>
<feature type="transmembrane region" description="Helical" evidence="8">
    <location>
        <begin position="356"/>
        <end position="374"/>
    </location>
</feature>
<evidence type="ECO:0000256" key="7">
    <source>
        <dbReference type="ARBA" id="ARBA00023136"/>
    </source>
</evidence>
<dbReference type="InterPro" id="IPR004763">
    <property type="entry name" value="CusA-like"/>
</dbReference>
<dbReference type="Gene3D" id="1.20.1640.10">
    <property type="entry name" value="Multidrug efflux transporter AcrB transmembrane domain"/>
    <property type="match status" value="2"/>
</dbReference>
<evidence type="ECO:0000256" key="8">
    <source>
        <dbReference type="SAM" id="Phobius"/>
    </source>
</evidence>
<evidence type="ECO:0000256" key="3">
    <source>
        <dbReference type="ARBA" id="ARBA00022448"/>
    </source>
</evidence>
<dbReference type="InterPro" id="IPR027463">
    <property type="entry name" value="AcrB_DN_DC_subdom"/>
</dbReference>
<dbReference type="PANTHER" id="PTHR32063">
    <property type="match status" value="1"/>
</dbReference>
<reference evidence="10" key="1">
    <citation type="submission" date="2017-04" db="EMBL/GenBank/DDBJ databases">
        <title>Function of individual gut microbiota members based on whole genome sequencing of pure cultures obtained from chicken caecum.</title>
        <authorList>
            <person name="Medvecky M."/>
            <person name="Cejkova D."/>
            <person name="Polansky O."/>
            <person name="Karasova D."/>
            <person name="Kubasova T."/>
            <person name="Cizek A."/>
            <person name="Rychlik I."/>
        </authorList>
    </citation>
    <scope>NUCLEOTIDE SEQUENCE [LARGE SCALE GENOMIC DNA]</scope>
    <source>
        <strain evidence="10">An43</strain>
    </source>
</reference>
<dbReference type="Gene3D" id="3.30.2090.10">
    <property type="entry name" value="Multidrug efflux transporter AcrB TolC docking domain, DN and DC subdomains"/>
    <property type="match status" value="2"/>
</dbReference>
<dbReference type="EMBL" id="NFII01000008">
    <property type="protein sequence ID" value="OUO00867.1"/>
    <property type="molecule type" value="Genomic_DNA"/>
</dbReference>
<evidence type="ECO:0000256" key="6">
    <source>
        <dbReference type="ARBA" id="ARBA00022989"/>
    </source>
</evidence>